<gene>
    <name evidence="3" type="ORF">FHP25_08110</name>
</gene>
<reference evidence="3 4" key="1">
    <citation type="submission" date="2019-06" db="EMBL/GenBank/DDBJ databases">
        <title>New taxonomy in bacterial strain CC-CFT640, isolated from vineyard.</title>
        <authorList>
            <person name="Lin S.-Y."/>
            <person name="Tsai C.-F."/>
            <person name="Young C.-C."/>
        </authorList>
    </citation>
    <scope>NUCLEOTIDE SEQUENCE [LARGE SCALE GENOMIC DNA]</scope>
    <source>
        <strain evidence="3 4">CC-CFT640</strain>
    </source>
</reference>
<evidence type="ECO:0000256" key="1">
    <source>
        <dbReference type="ARBA" id="ARBA00023002"/>
    </source>
</evidence>
<evidence type="ECO:0000313" key="4">
    <source>
        <dbReference type="Proteomes" id="UP000321638"/>
    </source>
</evidence>
<evidence type="ECO:0000313" key="3">
    <source>
        <dbReference type="EMBL" id="TXL78156.1"/>
    </source>
</evidence>
<dbReference type="InterPro" id="IPR011251">
    <property type="entry name" value="Luciferase-like_dom"/>
</dbReference>
<dbReference type="Pfam" id="PF00296">
    <property type="entry name" value="Bac_luciferase"/>
    <property type="match status" value="1"/>
</dbReference>
<dbReference type="PANTHER" id="PTHR43244:SF1">
    <property type="entry name" value="5,10-METHYLENETETRAHYDROMETHANOPTERIN REDUCTASE"/>
    <property type="match status" value="1"/>
</dbReference>
<accession>A0A5C8PR61</accession>
<keyword evidence="4" id="KW-1185">Reference proteome</keyword>
<protein>
    <submittedName>
        <fullName evidence="3">LLM class flavin-dependent oxidoreductase</fullName>
    </submittedName>
</protein>
<keyword evidence="1" id="KW-0560">Oxidoreductase</keyword>
<dbReference type="InterPro" id="IPR036661">
    <property type="entry name" value="Luciferase-like_sf"/>
</dbReference>
<dbReference type="Proteomes" id="UP000321638">
    <property type="component" value="Unassembled WGS sequence"/>
</dbReference>
<name>A0A5C8PR61_9HYPH</name>
<comment type="caution">
    <text evidence="3">The sequence shown here is derived from an EMBL/GenBank/DDBJ whole genome shotgun (WGS) entry which is preliminary data.</text>
</comment>
<dbReference type="GO" id="GO:0016705">
    <property type="term" value="F:oxidoreductase activity, acting on paired donors, with incorporation or reduction of molecular oxygen"/>
    <property type="evidence" value="ECO:0007669"/>
    <property type="project" value="InterPro"/>
</dbReference>
<dbReference type="PANTHER" id="PTHR43244">
    <property type="match status" value="1"/>
</dbReference>
<dbReference type="SUPFAM" id="SSF51679">
    <property type="entry name" value="Bacterial luciferase-like"/>
    <property type="match status" value="1"/>
</dbReference>
<evidence type="ECO:0000259" key="2">
    <source>
        <dbReference type="Pfam" id="PF00296"/>
    </source>
</evidence>
<organism evidence="3 4">
    <name type="scientific">Vineibacter terrae</name>
    <dbReference type="NCBI Taxonomy" id="2586908"/>
    <lineage>
        <taxon>Bacteria</taxon>
        <taxon>Pseudomonadati</taxon>
        <taxon>Pseudomonadota</taxon>
        <taxon>Alphaproteobacteria</taxon>
        <taxon>Hyphomicrobiales</taxon>
        <taxon>Vineibacter</taxon>
    </lineage>
</organism>
<dbReference type="InterPro" id="IPR050564">
    <property type="entry name" value="F420-G6PD/mer"/>
</dbReference>
<proteinExistence type="predicted"/>
<dbReference type="AlphaFoldDB" id="A0A5C8PR61"/>
<sequence>MSSTDSSWTAPRTSISGPTWSTRTSLLSAARREGWKQHFTPPGIRIMTIELLVLGDSSINRMVESVKLAEANGFDKVWLADERFYREVYSCLSIFAVNTSRVKLGPCVTDPFARHPALTAMAIATLDEISGQRAILGLGAGISGFGELGIVHNKPPRAIRESIALIRELLKGGQVDFQGEVIKFNDGHLSFKPVRSDIPIHVASNGPLGQRAAGAVADALIMEACGSVAEVQALKAEIVRGAQKAGRDPAEVKLVARLNACVDNDGRAARDVVRPGVARLLGRGSLKLATAEAEGLTLPADAVASVGPAPYAEGVKPYLKLLPLVSDRHVDAFTLAGTADEITEHVIALRKAGIDSIIIRPLASPGCSIDDTIRIFGTRIWPAVEAATPA</sequence>
<dbReference type="EMBL" id="VDUZ01000007">
    <property type="protein sequence ID" value="TXL78156.1"/>
    <property type="molecule type" value="Genomic_DNA"/>
</dbReference>
<dbReference type="Gene3D" id="3.20.20.30">
    <property type="entry name" value="Luciferase-like domain"/>
    <property type="match status" value="1"/>
</dbReference>
<feature type="domain" description="Luciferase-like" evidence="2">
    <location>
        <begin position="57"/>
        <end position="355"/>
    </location>
</feature>
<dbReference type="OrthoDB" id="9804736at2"/>